<dbReference type="InterPro" id="IPR000326">
    <property type="entry name" value="PAP2/HPO"/>
</dbReference>
<dbReference type="RefSeq" id="WP_133403608.1">
    <property type="nucleotide sequence ID" value="NZ_SMTK01000003.1"/>
</dbReference>
<dbReference type="InterPro" id="IPR036938">
    <property type="entry name" value="PAP2/HPO_sf"/>
</dbReference>
<dbReference type="Proteomes" id="UP000295411">
    <property type="component" value="Unassembled WGS sequence"/>
</dbReference>
<dbReference type="PANTHER" id="PTHR14969:SF13">
    <property type="entry name" value="AT30094P"/>
    <property type="match status" value="1"/>
</dbReference>
<name>A0A4R5TW55_9MICC</name>
<evidence type="ECO:0000256" key="1">
    <source>
        <dbReference type="SAM" id="Phobius"/>
    </source>
</evidence>
<dbReference type="Gene3D" id="1.20.144.10">
    <property type="entry name" value="Phosphatidic acid phosphatase type 2/haloperoxidase"/>
    <property type="match status" value="2"/>
</dbReference>
<dbReference type="SMART" id="SM00014">
    <property type="entry name" value="acidPPc"/>
    <property type="match status" value="1"/>
</dbReference>
<feature type="transmembrane region" description="Helical" evidence="1">
    <location>
        <begin position="128"/>
        <end position="146"/>
    </location>
</feature>
<dbReference type="EMBL" id="SMTK01000003">
    <property type="protein sequence ID" value="TDK25332.1"/>
    <property type="molecule type" value="Genomic_DNA"/>
</dbReference>
<keyword evidence="1" id="KW-0472">Membrane</keyword>
<dbReference type="AlphaFoldDB" id="A0A4R5TW55"/>
<protein>
    <submittedName>
        <fullName evidence="3">Phosphatase PAP2 family protein</fullName>
    </submittedName>
</protein>
<proteinExistence type="predicted"/>
<feature type="transmembrane region" description="Helical" evidence="1">
    <location>
        <begin position="172"/>
        <end position="190"/>
    </location>
</feature>
<sequence length="262" mass="28417">MTPEENQYVGPRDVTRWVTPAGRWLVRMISPLVRWVGPHWALLLILVIGGGLAAALTAASSEVYESVVESDGVAALDQPALDLALSLREPWLDTFITGYTHIGGPVGMPILTVAVMTLLALRRRSWTPVIIIAAAAFGSLLMTIAGKEAVGRLRPPLDAAVPPFESSPSFPSGHSLNAIVIAGVVAYLLVLRRSRRRRAPVLTVAAAILFAVTMGLSRVYLGHHWLTDVIVAWTLGLAWLAVVITMHRLLLTVRRRRVPAEP</sequence>
<keyword evidence="4" id="KW-1185">Reference proteome</keyword>
<dbReference type="SUPFAM" id="SSF48317">
    <property type="entry name" value="Acid phosphatase/Vanadium-dependent haloperoxidase"/>
    <property type="match status" value="1"/>
</dbReference>
<gene>
    <name evidence="3" type="ORF">E2F48_08630</name>
</gene>
<feature type="transmembrane region" description="Helical" evidence="1">
    <location>
        <begin position="202"/>
        <end position="223"/>
    </location>
</feature>
<dbReference type="PANTHER" id="PTHR14969">
    <property type="entry name" value="SPHINGOSINE-1-PHOSPHATE PHOSPHOHYDROLASE"/>
    <property type="match status" value="1"/>
</dbReference>
<keyword evidence="1" id="KW-0812">Transmembrane</keyword>
<keyword evidence="1" id="KW-1133">Transmembrane helix</keyword>
<accession>A0A4R5TW55</accession>
<dbReference type="OrthoDB" id="5289372at2"/>
<feature type="transmembrane region" description="Helical" evidence="1">
    <location>
        <begin position="102"/>
        <end position="121"/>
    </location>
</feature>
<evidence type="ECO:0000259" key="2">
    <source>
        <dbReference type="SMART" id="SM00014"/>
    </source>
</evidence>
<comment type="caution">
    <text evidence="3">The sequence shown here is derived from an EMBL/GenBank/DDBJ whole genome shotgun (WGS) entry which is preliminary data.</text>
</comment>
<evidence type="ECO:0000313" key="4">
    <source>
        <dbReference type="Proteomes" id="UP000295411"/>
    </source>
</evidence>
<organism evidence="3 4">
    <name type="scientific">Arthrobacter crusticola</name>
    <dbReference type="NCBI Taxonomy" id="2547960"/>
    <lineage>
        <taxon>Bacteria</taxon>
        <taxon>Bacillati</taxon>
        <taxon>Actinomycetota</taxon>
        <taxon>Actinomycetes</taxon>
        <taxon>Micrococcales</taxon>
        <taxon>Micrococcaceae</taxon>
        <taxon>Arthrobacter</taxon>
    </lineage>
</organism>
<feature type="transmembrane region" description="Helical" evidence="1">
    <location>
        <begin position="40"/>
        <end position="59"/>
    </location>
</feature>
<feature type="transmembrane region" description="Helical" evidence="1">
    <location>
        <begin position="229"/>
        <end position="251"/>
    </location>
</feature>
<reference evidence="3 4" key="1">
    <citation type="submission" date="2019-03" db="EMBL/GenBank/DDBJ databases">
        <title>Arthrobacter sp. nov., an bacterium isolated from biocrust in Mu Us Desert.</title>
        <authorList>
            <person name="Lixiong L."/>
        </authorList>
    </citation>
    <scope>NUCLEOTIDE SEQUENCE [LARGE SCALE GENOMIC DNA]</scope>
    <source>
        <strain evidence="3 4">SLN-3</strain>
    </source>
</reference>
<feature type="domain" description="Phosphatidic acid phosphatase type 2/haloperoxidase" evidence="2">
    <location>
        <begin position="129"/>
        <end position="244"/>
    </location>
</feature>
<dbReference type="Pfam" id="PF01569">
    <property type="entry name" value="PAP2"/>
    <property type="match status" value="1"/>
</dbReference>
<evidence type="ECO:0000313" key="3">
    <source>
        <dbReference type="EMBL" id="TDK25332.1"/>
    </source>
</evidence>
<dbReference type="CDD" id="cd03392">
    <property type="entry name" value="PAP2_like_2"/>
    <property type="match status" value="1"/>
</dbReference>